<feature type="binding site" evidence="1">
    <location>
        <position position="376"/>
    </location>
    <ligand>
        <name>Mg(2+)</name>
        <dbReference type="ChEBI" id="CHEBI:18420"/>
        <label>2</label>
        <note>catalytic; for nuclease activity</note>
    </ligand>
</feature>
<evidence type="ECO:0000313" key="3">
    <source>
        <dbReference type="EMBL" id="ATN92941.1"/>
    </source>
</evidence>
<feature type="binding site" evidence="1">
    <location>
        <position position="432"/>
    </location>
    <ligand>
        <name>Mg(2+)</name>
        <dbReference type="ChEBI" id="CHEBI:18420"/>
        <label>2</label>
        <note>catalytic; for nuclease activity</note>
    </ligand>
</feature>
<keyword evidence="1" id="KW-0231">Viral genome packaging</keyword>
<dbReference type="EC" id="3.6.4.-" evidence="1"/>
<evidence type="ECO:0000313" key="4">
    <source>
        <dbReference type="Proteomes" id="UP000258840"/>
    </source>
</evidence>
<comment type="caution">
    <text evidence="1">Lacks conserved residue(s) required for the propagation of feature annotation.</text>
</comment>
<protein>
    <recommendedName>
        <fullName evidence="1">Terminase, large subunit</fullName>
    </recommendedName>
    <alternativeName>
        <fullName evidence="1">DNA-packaging protein</fullName>
    </alternativeName>
    <domain>
        <recommendedName>
            <fullName evidence="1">ATPase</fullName>
            <ecNumber evidence="1">3.6.4.-</ecNumber>
        </recommendedName>
    </domain>
    <domain>
        <recommendedName>
            <fullName evidence="1">Endonuclease</fullName>
            <ecNumber evidence="1">3.1.21.-</ecNumber>
        </recommendedName>
    </domain>
</protein>
<feature type="short sequence motif" description="Walker A motif" evidence="1">
    <location>
        <begin position="74"/>
        <end position="81"/>
    </location>
</feature>
<dbReference type="Gene3D" id="3.40.50.300">
    <property type="entry name" value="P-loop containing nucleotide triphosphate hydrolases"/>
    <property type="match status" value="1"/>
</dbReference>
<reference evidence="3 4" key="1">
    <citation type="journal article" date="2018" name="Arch. Virol.">
        <title>Genomic characterization of the novel Ralstonia phage RPSC1.</title>
        <authorList>
            <person name="Liao M."/>
        </authorList>
    </citation>
    <scope>NUCLEOTIDE SEQUENCE [LARGE SCALE GENOMIC DNA]</scope>
</reference>
<evidence type="ECO:0000256" key="1">
    <source>
        <dbReference type="HAMAP-Rule" id="MF_04147"/>
    </source>
</evidence>
<accession>A0A2Z2U7S5</accession>
<dbReference type="InterPro" id="IPR054762">
    <property type="entry name" value="Gp19_RNaseH-like"/>
</dbReference>
<proteinExistence type="inferred from homology"/>
<dbReference type="GO" id="GO:0016887">
    <property type="term" value="F:ATP hydrolysis activity"/>
    <property type="evidence" value="ECO:0007669"/>
    <property type="project" value="InterPro"/>
</dbReference>
<dbReference type="NCBIfam" id="NF033889">
    <property type="entry name" value="termin_lrg_T7"/>
    <property type="match status" value="1"/>
</dbReference>
<feature type="binding site" evidence="1">
    <location>
        <position position="376"/>
    </location>
    <ligand>
        <name>Mg(2+)</name>
        <dbReference type="ChEBI" id="CHEBI:18420"/>
        <label>1</label>
        <note>catalytic; for nuclease activity</note>
    </ligand>
</feature>
<feature type="binding site" evidence="1">
    <location>
        <position position="530"/>
    </location>
    <ligand>
        <name>Mg(2+)</name>
        <dbReference type="ChEBI" id="CHEBI:18420"/>
        <label>1</label>
        <note>catalytic; for nuclease activity</note>
    </ligand>
</feature>
<evidence type="ECO:0000259" key="2">
    <source>
        <dbReference type="Pfam" id="PF22530"/>
    </source>
</evidence>
<gene>
    <name evidence="3" type="ORF">RPSC1_10</name>
</gene>
<keyword evidence="1" id="KW-0255">Endonuclease</keyword>
<dbReference type="GO" id="GO:0019073">
    <property type="term" value="P:viral DNA genome packaging"/>
    <property type="evidence" value="ECO:0007669"/>
    <property type="project" value="UniProtKB-UniRule"/>
</dbReference>
<comment type="cofactor">
    <cofactor evidence="1">
        <name>Mg(2+)</name>
        <dbReference type="ChEBI" id="CHEBI:18420"/>
    </cofactor>
</comment>
<sequence>MASTKEAVGPVAKLTREESAIARAKTSFLVFLWMVWKAINLPPPTPIQNDMASVLQNPPIAYDGAPSRRYIIQGFRGVAKSFITCAFVVWKLWNDPQMKIMIVSASKERADANSGFIKNIIDIMPFLSHLKARRGQIDTVIKFDVGPKLPDHSPSVKSVGITGQLTGSRADLIVGDDVETPGNSSTQAARDKLGELVKEFDAILKPGGTVLYLGTPQCEMSLYNELLDRGYMTIIWPARYPKNAKQRAFYGNKLAPMLAANYDSDPEYWAWKPTDPKRFDEKDLEERMQSYKQQGFALQFMLDTSLSDADKFPLRLRDLIVSSLDHQRAPMDYGWMTGPENKLELPCMGLRGDAFYAAHSVAKEMANYTGKVMAIDPSGRGKDETAYAIVYYLNGFMFVMRVGGFKAGYEDSTLEGLAKLAGQYKVTDVIIESNFGDGMFTKLIAPWMAKHARCNIEEVKSKHQKEVRIADTLEPVMSSHKLVVSMDAILHDYETAKDADGMHDPKRACFYQMSRLTRDRGALAHDDRLDVLAMAVAFFAERMDVESQKGIDLATEEFLMGHLEDPIMTGVELSKRINEGNIQIIMNLDENEWDFAGLSFCAR</sequence>
<dbReference type="EC" id="3.1.21.-" evidence="1"/>
<dbReference type="HAMAP" id="MF_04147">
    <property type="entry name" value="TERL_T7"/>
    <property type="match status" value="1"/>
</dbReference>
<keyword evidence="1" id="KW-0547">Nucleotide-binding</keyword>
<name>A0A2Z2U7S5_9CAUD</name>
<dbReference type="GO" id="GO:0051276">
    <property type="term" value="P:chromosome organization"/>
    <property type="evidence" value="ECO:0007669"/>
    <property type="project" value="UniProtKB-UniRule"/>
</dbReference>
<feature type="region of interest" description="Nuclease activity" evidence="1">
    <location>
        <begin position="356"/>
        <end position="441"/>
    </location>
</feature>
<comment type="function">
    <text evidence="1">The terminase large subunit acts as an ATP driven molecular motor necessary for viral DNA translocation into empty capsids and as an endonuclease that cuts the viral genome at a unique and precise dsDNA sequence to initiate and to end a packaging reaction. The terminase lies at a unique vertex of the procapsid and is composed of two subunits, a small terminase subunit involved in viral DNA recognition (packaging sequence), and a large terminase subunit possessing endonucleolytic and ATPase activities. Both terminase subunits heterooligomerize and are docked on the portal protein to form the packaging machine. The terminase large subunit exhibits endonuclease activity and cleaves the viral genome concatemer. Once the DNA is packaged, the terminase detaches from the portal and gets replaced by the tail to finish maturation of the virion.</text>
</comment>
<dbReference type="GO" id="GO:0004519">
    <property type="term" value="F:endonuclease activity"/>
    <property type="evidence" value="ECO:0007669"/>
    <property type="project" value="UniProtKB-UniRule"/>
</dbReference>
<comment type="subunit">
    <text evidence="1">Homopentamer. Interacts with the terminase small subunit; the active complex is probably heterooligomeric. Interacts with the portal protein.</text>
</comment>
<feature type="domain" description="Terminase large subunit ribonuclease H-like" evidence="2">
    <location>
        <begin position="375"/>
        <end position="482"/>
    </location>
</feature>
<comment type="similarity">
    <text evidence="1">Belongs to the Teseptimavirus large terminase family.</text>
</comment>
<dbReference type="Pfam" id="PF22530">
    <property type="entry name" value="Terminase-T7_RNaseH-like"/>
    <property type="match status" value="1"/>
</dbReference>
<keyword evidence="4" id="KW-1185">Reference proteome</keyword>
<dbReference type="InterPro" id="IPR044271">
    <property type="entry name" value="Terminase_large_su_gp19"/>
</dbReference>
<keyword evidence="1" id="KW-0540">Nuclease</keyword>
<dbReference type="InterPro" id="IPR027417">
    <property type="entry name" value="P-loop_NTPase"/>
</dbReference>
<keyword evidence="1" id="KW-1188">Viral release from host cell</keyword>
<dbReference type="Proteomes" id="UP000258840">
    <property type="component" value="Segment"/>
</dbReference>
<keyword evidence="1" id="KW-0067">ATP-binding</keyword>
<organism evidence="3 4">
    <name type="scientific">Ralstonia phage RPSC1</name>
    <dbReference type="NCBI Taxonomy" id="2041351"/>
    <lineage>
        <taxon>Viruses</taxon>
        <taxon>Duplodnaviria</taxon>
        <taxon>Heunggongvirae</taxon>
        <taxon>Uroviricota</taxon>
        <taxon>Caudoviricetes</taxon>
        <taxon>Autographivirales</taxon>
        <taxon>Autotranscriptaviridae</taxon>
        <taxon>Stompelvirus</taxon>
        <taxon>Stompelvirus RPSC1</taxon>
    </lineage>
</organism>
<keyword evidence="1" id="KW-0460">Magnesium</keyword>
<dbReference type="Gene3D" id="3.30.420.240">
    <property type="match status" value="1"/>
</dbReference>
<dbReference type="EMBL" id="MF893341">
    <property type="protein sequence ID" value="ATN92941.1"/>
    <property type="molecule type" value="Genomic_DNA"/>
</dbReference>
<keyword evidence="1" id="KW-0378">Hydrolase</keyword>
<dbReference type="InterPro" id="IPR047987">
    <property type="entry name" value="Gp19-like_virus"/>
</dbReference>
<dbReference type="GO" id="GO:0005524">
    <property type="term" value="F:ATP binding"/>
    <property type="evidence" value="ECO:0007669"/>
    <property type="project" value="UniProtKB-KW"/>
</dbReference>
<dbReference type="GO" id="GO:0098009">
    <property type="term" value="C:viral terminase, large subunit"/>
    <property type="evidence" value="ECO:0007669"/>
    <property type="project" value="UniProtKB-UniRule"/>
</dbReference>
<keyword evidence="1" id="KW-0479">Metal-binding</keyword>
<comment type="domain">
    <text evidence="1">The ATPase region is in the N-terminus, whereas the nuclease region is in the central part. The C-terminus is involved in prohead binding.</text>
</comment>
<dbReference type="GO" id="GO:0046872">
    <property type="term" value="F:metal ion binding"/>
    <property type="evidence" value="ECO:0007669"/>
    <property type="project" value="UniProtKB-UniRule"/>
</dbReference>